<feature type="region of interest" description="Disordered" evidence="1">
    <location>
        <begin position="1"/>
        <end position="237"/>
    </location>
</feature>
<dbReference type="EMBL" id="VDMD01000021">
    <property type="protein sequence ID" value="TRM60610.1"/>
    <property type="molecule type" value="Genomic_DNA"/>
</dbReference>
<gene>
    <name evidence="2" type="ORF">BD626DRAFT_504633</name>
</gene>
<evidence type="ECO:0000313" key="2">
    <source>
        <dbReference type="EMBL" id="TRM60610.1"/>
    </source>
</evidence>
<dbReference type="OrthoDB" id="3170343at2759"/>
<organism evidence="2 3">
    <name type="scientific">Schizophyllum amplum</name>
    <dbReference type="NCBI Taxonomy" id="97359"/>
    <lineage>
        <taxon>Eukaryota</taxon>
        <taxon>Fungi</taxon>
        <taxon>Dikarya</taxon>
        <taxon>Basidiomycota</taxon>
        <taxon>Agaricomycotina</taxon>
        <taxon>Agaricomycetes</taxon>
        <taxon>Agaricomycetidae</taxon>
        <taxon>Agaricales</taxon>
        <taxon>Schizophyllaceae</taxon>
        <taxon>Schizophyllum</taxon>
    </lineage>
</organism>
<comment type="caution">
    <text evidence="2">The sequence shown here is derived from an EMBL/GenBank/DDBJ whole genome shotgun (WGS) entry which is preliminary data.</text>
</comment>
<feature type="compositionally biased region" description="Basic and acidic residues" evidence="1">
    <location>
        <begin position="225"/>
        <end position="237"/>
    </location>
</feature>
<protein>
    <submittedName>
        <fullName evidence="2">Uncharacterized protein</fullName>
    </submittedName>
</protein>
<accession>A0A550C728</accession>
<sequence length="237" mass="24886">MTSIGSDLGSFSTAGAPSDHADDHNGADLGERRANDFGQHHTNDFEQRRVDDLGQRRADELGQHTDYDHQQRSNERPDGRPDLHENEEMFTGTPEQHASGTPRGHAGSHAGDSTGSHAIGGMGGRVGGDMGSHDVGGSGSRTTGESGRRAVGEYRADENAGAIAGGSEDYRESNSYNPPGAYPTDNDEARGNHATYGKPSAGDKLRGAMENAAGKMTGNAGLVEKGQDRKAGELSKE</sequence>
<name>A0A550C728_9AGAR</name>
<feature type="compositionally biased region" description="Basic and acidic residues" evidence="1">
    <location>
        <begin position="19"/>
        <end position="87"/>
    </location>
</feature>
<evidence type="ECO:0000256" key="1">
    <source>
        <dbReference type="SAM" id="MobiDB-lite"/>
    </source>
</evidence>
<keyword evidence="3" id="KW-1185">Reference proteome</keyword>
<feature type="compositionally biased region" description="Polar residues" evidence="1">
    <location>
        <begin position="1"/>
        <end position="15"/>
    </location>
</feature>
<evidence type="ECO:0000313" key="3">
    <source>
        <dbReference type="Proteomes" id="UP000320762"/>
    </source>
</evidence>
<feature type="compositionally biased region" description="Gly residues" evidence="1">
    <location>
        <begin position="118"/>
        <end position="139"/>
    </location>
</feature>
<dbReference type="Proteomes" id="UP000320762">
    <property type="component" value="Unassembled WGS sequence"/>
</dbReference>
<dbReference type="AlphaFoldDB" id="A0A550C728"/>
<feature type="compositionally biased region" description="Basic and acidic residues" evidence="1">
    <location>
        <begin position="146"/>
        <end position="158"/>
    </location>
</feature>
<proteinExistence type="predicted"/>
<reference evidence="2 3" key="1">
    <citation type="journal article" date="2019" name="New Phytol.">
        <title>Comparative genomics reveals unique wood-decay strategies and fruiting body development in the Schizophyllaceae.</title>
        <authorList>
            <person name="Almasi E."/>
            <person name="Sahu N."/>
            <person name="Krizsan K."/>
            <person name="Balint B."/>
            <person name="Kovacs G.M."/>
            <person name="Kiss B."/>
            <person name="Cseklye J."/>
            <person name="Drula E."/>
            <person name="Henrissat B."/>
            <person name="Nagy I."/>
            <person name="Chovatia M."/>
            <person name="Adam C."/>
            <person name="LaButti K."/>
            <person name="Lipzen A."/>
            <person name="Riley R."/>
            <person name="Grigoriev I.V."/>
            <person name="Nagy L.G."/>
        </authorList>
    </citation>
    <scope>NUCLEOTIDE SEQUENCE [LARGE SCALE GENOMIC DNA]</scope>
    <source>
        <strain evidence="2 3">NL-1724</strain>
    </source>
</reference>